<keyword evidence="2" id="KW-1185">Reference proteome</keyword>
<evidence type="ECO:0000313" key="2">
    <source>
        <dbReference type="Proteomes" id="UP000242561"/>
    </source>
</evidence>
<organism evidence="1 2">
    <name type="scientific">Sphingorhabdus lutea</name>
    <dbReference type="NCBI Taxonomy" id="1913578"/>
    <lineage>
        <taxon>Bacteria</taxon>
        <taxon>Pseudomonadati</taxon>
        <taxon>Pseudomonadota</taxon>
        <taxon>Alphaproteobacteria</taxon>
        <taxon>Sphingomonadales</taxon>
        <taxon>Sphingomonadaceae</taxon>
        <taxon>Sphingorhabdus</taxon>
    </lineage>
</organism>
<name>A0A1L3JEW3_9SPHN</name>
<dbReference type="KEGG" id="sphl:LPB140_06790"/>
<accession>A0A1L3JEW3</accession>
<dbReference type="STRING" id="1913578.LPB140_06790"/>
<dbReference type="AlphaFoldDB" id="A0A1L3JEW3"/>
<dbReference type="InterPro" id="IPR025985">
    <property type="entry name" value="YnbE"/>
</dbReference>
<protein>
    <recommendedName>
        <fullName evidence="3">YnbE-like lipoprotein</fullName>
    </recommendedName>
</protein>
<dbReference type="EMBL" id="CP018154">
    <property type="protein sequence ID" value="APG63675.1"/>
    <property type="molecule type" value="Genomic_DNA"/>
</dbReference>
<dbReference type="OrthoDB" id="7428332at2"/>
<dbReference type="Pfam" id="PF13617">
    <property type="entry name" value="Lipoprotein_19"/>
    <property type="match status" value="1"/>
</dbReference>
<evidence type="ECO:0000313" key="1">
    <source>
        <dbReference type="EMBL" id="APG63675.1"/>
    </source>
</evidence>
<reference evidence="1 2" key="1">
    <citation type="submission" date="2016-11" db="EMBL/GenBank/DDBJ databases">
        <title>Sphingorhabdus sp. LPB0140, isolated from marine environment.</title>
        <authorList>
            <person name="Kim E."/>
            <person name="Yi H."/>
        </authorList>
    </citation>
    <scope>NUCLEOTIDE SEQUENCE [LARGE SCALE GENOMIC DNA]</scope>
    <source>
        <strain evidence="1 2">LPB0140</strain>
    </source>
</reference>
<evidence type="ECO:0008006" key="3">
    <source>
        <dbReference type="Google" id="ProtNLM"/>
    </source>
</evidence>
<sequence>MRDSVLRNVKITFLSISLLSLTNCVQIAAPDKPIVIELNIKIEQSVVLRIDGAVKQAIEENAGIF</sequence>
<dbReference type="Proteomes" id="UP000242561">
    <property type="component" value="Chromosome"/>
</dbReference>
<gene>
    <name evidence="1" type="ORF">LPB140_06790</name>
</gene>
<proteinExistence type="predicted"/>